<reference evidence="2 3" key="1">
    <citation type="submission" date="2016-03" db="EMBL/GenBank/DDBJ databases">
        <title>The draft genome sequence of Fonsecaea nubica causative agent of cutaneous subcutaneous infection in human host.</title>
        <authorList>
            <person name="Costa F."/>
            <person name="Sybren D.H."/>
            <person name="Raittz R.T."/>
            <person name="Weiss V.A."/>
            <person name="Leao A.C."/>
            <person name="Gomes R."/>
            <person name="De Souza E.M."/>
            <person name="Pedrosa F.O."/>
            <person name="Steffens M.B."/>
            <person name="Bombassaro A."/>
            <person name="Tadra-Sfeir M.Z."/>
            <person name="Moreno L.F."/>
            <person name="Najafzadeh M.J."/>
            <person name="Felipe M.S."/>
            <person name="Teixeira M."/>
            <person name="Sun J."/>
            <person name="Xi L."/>
            <person name="Castro M.A."/>
            <person name="Vicente V.A."/>
        </authorList>
    </citation>
    <scope>NUCLEOTIDE SEQUENCE [LARGE SCALE GENOMIC DNA]</scope>
    <source>
        <strain evidence="2 3">CBS 269.64</strain>
    </source>
</reference>
<keyword evidence="1" id="KW-0732">Signal</keyword>
<feature type="signal peptide" evidence="1">
    <location>
        <begin position="1"/>
        <end position="18"/>
    </location>
</feature>
<dbReference type="Proteomes" id="UP000185904">
    <property type="component" value="Unassembled WGS sequence"/>
</dbReference>
<name>A0A178DFV5_9EURO</name>
<dbReference type="GeneID" id="34583720"/>
<evidence type="ECO:0000256" key="1">
    <source>
        <dbReference type="SAM" id="SignalP"/>
    </source>
</evidence>
<comment type="caution">
    <text evidence="2">The sequence shown here is derived from an EMBL/GenBank/DDBJ whole genome shotgun (WGS) entry which is preliminary data.</text>
</comment>
<gene>
    <name evidence="2" type="ORF">AYO20_00293</name>
</gene>
<evidence type="ECO:0000313" key="2">
    <source>
        <dbReference type="EMBL" id="OAL40557.1"/>
    </source>
</evidence>
<dbReference type="RefSeq" id="XP_022505569.1">
    <property type="nucleotide sequence ID" value="XM_022638604.1"/>
</dbReference>
<sequence>MRLCVLLLLLVLLSFTSAASVPRPSSDRYPINRRPQTFTTRNVTSTSDTLSLNIDPDIVNPVCGGIYEANINIQTAPDPFYLSKFCQNVLGYIGGPKGDKDVDVIFACTGFSTSGIGTRDVKIIFNTQANSAIDAGKTGTQLIPANMQLVSEKDNVFYSSEVNIGVKRNSGNGDVAFQHIYC</sequence>
<keyword evidence="3" id="KW-1185">Reference proteome</keyword>
<proteinExistence type="predicted"/>
<protein>
    <submittedName>
        <fullName evidence="2">Uncharacterized protein</fullName>
    </submittedName>
</protein>
<feature type="chain" id="PRO_5008084297" evidence="1">
    <location>
        <begin position="19"/>
        <end position="182"/>
    </location>
</feature>
<organism evidence="2 3">
    <name type="scientific">Fonsecaea nubica</name>
    <dbReference type="NCBI Taxonomy" id="856822"/>
    <lineage>
        <taxon>Eukaryota</taxon>
        <taxon>Fungi</taxon>
        <taxon>Dikarya</taxon>
        <taxon>Ascomycota</taxon>
        <taxon>Pezizomycotina</taxon>
        <taxon>Eurotiomycetes</taxon>
        <taxon>Chaetothyriomycetidae</taxon>
        <taxon>Chaetothyriales</taxon>
        <taxon>Herpotrichiellaceae</taxon>
        <taxon>Fonsecaea</taxon>
    </lineage>
</organism>
<dbReference type="OrthoDB" id="4151272at2759"/>
<dbReference type="AlphaFoldDB" id="A0A178DFV5"/>
<accession>A0A178DFV5</accession>
<dbReference type="EMBL" id="LVCJ01000001">
    <property type="protein sequence ID" value="OAL40557.1"/>
    <property type="molecule type" value="Genomic_DNA"/>
</dbReference>
<evidence type="ECO:0000313" key="3">
    <source>
        <dbReference type="Proteomes" id="UP000185904"/>
    </source>
</evidence>